<feature type="compositionally biased region" description="Polar residues" evidence="1">
    <location>
        <begin position="1"/>
        <end position="10"/>
    </location>
</feature>
<organism evidence="3 4">
    <name type="scientific">Xylaria arbuscula</name>
    <dbReference type="NCBI Taxonomy" id="114810"/>
    <lineage>
        <taxon>Eukaryota</taxon>
        <taxon>Fungi</taxon>
        <taxon>Dikarya</taxon>
        <taxon>Ascomycota</taxon>
        <taxon>Pezizomycotina</taxon>
        <taxon>Sordariomycetes</taxon>
        <taxon>Xylariomycetidae</taxon>
        <taxon>Xylariales</taxon>
        <taxon>Xylariaceae</taxon>
        <taxon>Xylaria</taxon>
    </lineage>
</organism>
<dbReference type="GO" id="GO:0004721">
    <property type="term" value="F:phosphoprotein phosphatase activity"/>
    <property type="evidence" value="ECO:0007669"/>
    <property type="project" value="InterPro"/>
</dbReference>
<dbReference type="PANTHER" id="PTHR31126:SF1">
    <property type="entry name" value="TYROSINE SPECIFIC PROTEIN PHOSPHATASES DOMAIN-CONTAINING PROTEIN"/>
    <property type="match status" value="1"/>
</dbReference>
<dbReference type="InterPro" id="IPR026893">
    <property type="entry name" value="Tyr/Ser_Pase_IphP-type"/>
</dbReference>
<dbReference type="InterPro" id="IPR016130">
    <property type="entry name" value="Tyr_Pase_AS"/>
</dbReference>
<sequence length="312" mass="33859">MTATDNSNIATGDLPSPPFHSVPGLPNFRDAGGYEIASDSPVAVSPEGKRKVKIVRPGILFRSSEPSKLTDAGAVQLSQQLGIRLVYDLRSAVEIARGLGSGRGFPLREWGGSERKFVPVFLDQDYSPEALALRYKNYASESDEGFIEAYKDILNAATDPANEFQPFKTILGHLAAPPAASSPQVPLPCLVHCTAGKDRTGVVVALALSLCGVPDEAVVREYSLTEIGLHSRLEELVKHVSSNPQIGIDVEGARRMVGARKEAMQGTLTWIRKQYGSIEQCVIDRGILTPEGIAQLRKNLIVEVDEDEVVRW</sequence>
<proteinExistence type="predicted"/>
<dbReference type="PANTHER" id="PTHR31126">
    <property type="entry name" value="TYROSINE-PROTEIN PHOSPHATASE"/>
    <property type="match status" value="1"/>
</dbReference>
<dbReference type="SUPFAM" id="SSF52799">
    <property type="entry name" value="(Phosphotyrosine protein) phosphatases II"/>
    <property type="match status" value="1"/>
</dbReference>
<dbReference type="VEuPathDB" id="FungiDB:F4678DRAFT_280445"/>
<reference evidence="3" key="1">
    <citation type="submission" date="2022-07" db="EMBL/GenBank/DDBJ databases">
        <title>Genome Sequence of Xylaria arbuscula.</title>
        <authorList>
            <person name="Buettner E."/>
        </authorList>
    </citation>
    <scope>NUCLEOTIDE SEQUENCE</scope>
    <source>
        <strain evidence="3">VT107</strain>
    </source>
</reference>
<dbReference type="AlphaFoldDB" id="A0A9W8NFW0"/>
<protein>
    <recommendedName>
        <fullName evidence="2">Tyrosine specific protein phosphatases domain-containing protein</fullName>
    </recommendedName>
</protein>
<feature type="region of interest" description="Disordered" evidence="1">
    <location>
        <begin position="1"/>
        <end position="22"/>
    </location>
</feature>
<dbReference type="Pfam" id="PF13350">
    <property type="entry name" value="Y_phosphatase3"/>
    <property type="match status" value="1"/>
</dbReference>
<dbReference type="PROSITE" id="PS50056">
    <property type="entry name" value="TYR_PHOSPHATASE_2"/>
    <property type="match status" value="1"/>
</dbReference>
<feature type="domain" description="Tyrosine specific protein phosphatases" evidence="2">
    <location>
        <begin position="190"/>
        <end position="237"/>
    </location>
</feature>
<dbReference type="InterPro" id="IPR000387">
    <property type="entry name" value="Tyr_Pase_dom"/>
</dbReference>
<evidence type="ECO:0000313" key="3">
    <source>
        <dbReference type="EMBL" id="KAJ3572876.1"/>
    </source>
</evidence>
<gene>
    <name evidence="3" type="ORF">NPX13_g4899</name>
</gene>
<evidence type="ECO:0000259" key="2">
    <source>
        <dbReference type="PROSITE" id="PS50056"/>
    </source>
</evidence>
<dbReference type="EMBL" id="JANPWZ010000729">
    <property type="protein sequence ID" value="KAJ3572876.1"/>
    <property type="molecule type" value="Genomic_DNA"/>
</dbReference>
<name>A0A9W8NFW0_9PEZI</name>
<evidence type="ECO:0000313" key="4">
    <source>
        <dbReference type="Proteomes" id="UP001148614"/>
    </source>
</evidence>
<evidence type="ECO:0000256" key="1">
    <source>
        <dbReference type="SAM" id="MobiDB-lite"/>
    </source>
</evidence>
<dbReference type="Gene3D" id="3.90.190.10">
    <property type="entry name" value="Protein tyrosine phosphatase superfamily"/>
    <property type="match status" value="1"/>
</dbReference>
<keyword evidence="4" id="KW-1185">Reference proteome</keyword>
<comment type="caution">
    <text evidence="3">The sequence shown here is derived from an EMBL/GenBank/DDBJ whole genome shotgun (WGS) entry which is preliminary data.</text>
</comment>
<dbReference type="PROSITE" id="PS00383">
    <property type="entry name" value="TYR_PHOSPHATASE_1"/>
    <property type="match status" value="1"/>
</dbReference>
<dbReference type="Proteomes" id="UP001148614">
    <property type="component" value="Unassembled WGS sequence"/>
</dbReference>
<dbReference type="InterPro" id="IPR029021">
    <property type="entry name" value="Prot-tyrosine_phosphatase-like"/>
</dbReference>
<accession>A0A9W8NFW0</accession>